<protein>
    <submittedName>
        <fullName evidence="1">Helix-turn-helix domain-containing protein</fullName>
    </submittedName>
</protein>
<dbReference type="Proteomes" id="UP000536773">
    <property type="component" value="Unassembled WGS sequence"/>
</dbReference>
<evidence type="ECO:0000313" key="1">
    <source>
        <dbReference type="EMBL" id="NMK39784.1"/>
    </source>
</evidence>
<comment type="caution">
    <text evidence="1">The sequence shown here is derived from an EMBL/GenBank/DDBJ whole genome shotgun (WGS) entry which is preliminary data.</text>
</comment>
<gene>
    <name evidence="1" type="ORF">HG933_10470</name>
</gene>
<accession>A0A848EWE8</accession>
<dbReference type="RefSeq" id="WP_169013876.1">
    <property type="nucleotide sequence ID" value="NZ_JABBJH010000019.1"/>
</dbReference>
<evidence type="ECO:0000313" key="2">
    <source>
        <dbReference type="Proteomes" id="UP000536773"/>
    </source>
</evidence>
<proteinExistence type="predicted"/>
<organism evidence="1 2">
    <name type="scientific">Megasphaera elsdenii</name>
    <dbReference type="NCBI Taxonomy" id="907"/>
    <lineage>
        <taxon>Bacteria</taxon>
        <taxon>Bacillati</taxon>
        <taxon>Bacillota</taxon>
        <taxon>Negativicutes</taxon>
        <taxon>Veillonellales</taxon>
        <taxon>Veillonellaceae</taxon>
        <taxon>Megasphaera</taxon>
    </lineage>
</organism>
<dbReference type="EMBL" id="JABBJH010000019">
    <property type="protein sequence ID" value="NMK39784.1"/>
    <property type="molecule type" value="Genomic_DNA"/>
</dbReference>
<dbReference type="AlphaFoldDB" id="A0A848EWE8"/>
<name>A0A848EWE8_MEGEL</name>
<reference evidence="1 2" key="1">
    <citation type="submission" date="2020-04" db="EMBL/GenBank/DDBJ databases">
        <authorList>
            <person name="Hitch T.C.A."/>
            <person name="Wylensek D."/>
            <person name="Clavel T."/>
        </authorList>
    </citation>
    <scope>NUCLEOTIDE SEQUENCE [LARGE SCALE GENOMIC DNA]</scope>
    <source>
        <strain evidence="1 2">WCA-386-APC-2A</strain>
    </source>
</reference>
<sequence>MTKNESNKRLYYTVDELYQLLTGCVSKQSIYYQIKTGKIPAKRFGEKPLIPASYVEDFLYGPIKVSRNG</sequence>